<dbReference type="EMBL" id="MG202008">
    <property type="protein sequence ID" value="ATY40938.1"/>
    <property type="molecule type" value="Genomic_DNA"/>
</dbReference>
<evidence type="ECO:0000256" key="2">
    <source>
        <dbReference type="ARBA" id="ARBA00023274"/>
    </source>
</evidence>
<accession>A0A2H4R8V4</accession>
<dbReference type="GO" id="GO:1990904">
    <property type="term" value="C:ribonucleoprotein complex"/>
    <property type="evidence" value="ECO:0007669"/>
    <property type="project" value="UniProtKB-KW"/>
</dbReference>
<evidence type="ECO:0000256" key="1">
    <source>
        <dbReference type="ARBA" id="ARBA00022980"/>
    </source>
</evidence>
<dbReference type="RefSeq" id="YP_009446450.1">
    <property type="nucleotide sequence ID" value="NC_036491.1"/>
</dbReference>
<dbReference type="SUPFAM" id="SSF143800">
    <property type="entry name" value="L28p-like"/>
    <property type="match status" value="1"/>
</dbReference>
<keyword evidence="2" id="KW-0687">Ribonucleoprotein</keyword>
<dbReference type="GO" id="GO:0005840">
    <property type="term" value="C:ribosome"/>
    <property type="evidence" value="ECO:0007669"/>
    <property type="project" value="UniProtKB-KW"/>
</dbReference>
<dbReference type="InterPro" id="IPR042105">
    <property type="entry name" value="Ribosomal_bL31_sf"/>
</dbReference>
<dbReference type="Gene3D" id="4.10.830.30">
    <property type="entry name" value="Ribosomal protein L31"/>
    <property type="match status" value="1"/>
</dbReference>
<name>A0A2H4R8V4_9EUKA</name>
<keyword evidence="3" id="KW-0496">Mitochondrion</keyword>
<evidence type="ECO:0000313" key="3">
    <source>
        <dbReference type="EMBL" id="ATY40938.1"/>
    </source>
</evidence>
<dbReference type="InterPro" id="IPR034704">
    <property type="entry name" value="Ribosomal_bL28/bL31-like_sf"/>
</dbReference>
<sequence>MKKNKHPKKQHLQLITTKGSTQWVHSPLTSDKSSMLEIDLNNHKIWQLIQKEEQFSQNNNFKRFQSKYGEFNLEY</sequence>
<keyword evidence="1 3" id="KW-0689">Ribosomal protein</keyword>
<reference evidence="3" key="1">
    <citation type="journal article" date="2017" name="Curr. Biol.">
        <title>A New Lineage of Eukaryotes Illuminates Early Mitochondrial Genome Reduction.</title>
        <authorList>
            <person name="Janouskovec J."/>
            <person name="Tikhonenkov D.V."/>
            <person name="Burki F."/>
            <person name="Howe A.T."/>
            <person name="Rohwer F.L."/>
            <person name="Mylnikov A.P."/>
            <person name="Keeling P.J."/>
        </authorList>
    </citation>
    <scope>NUCLEOTIDE SEQUENCE</scope>
    <source>
        <strain evidence="3">TD-1</strain>
    </source>
</reference>
<geneLocation type="mitochondrion" evidence="3"/>
<protein>
    <submittedName>
        <fullName evidence="3">Ribosomal protein L31</fullName>
    </submittedName>
</protein>
<organism evidence="3">
    <name type="scientific">Ancoracysta twista</name>
    <dbReference type="NCBI Taxonomy" id="2044563"/>
    <lineage>
        <taxon>Eukaryota</taxon>
        <taxon>Provora</taxon>
        <taxon>Nebulidia</taxon>
        <taxon>Nebulidea</taxon>
        <taxon>Nebulidida</taxon>
        <taxon>Nebulidae</taxon>
    </lineage>
</organism>
<proteinExistence type="predicted"/>
<gene>
    <name evidence="3" type="primary">rpl31</name>
</gene>
<dbReference type="AlphaFoldDB" id="A0A2H4R8V4"/>
<dbReference type="GeneID" id="35199387"/>